<dbReference type="Pfam" id="PF01715">
    <property type="entry name" value="IPPT"/>
    <property type="match status" value="1"/>
</dbReference>
<dbReference type="InterPro" id="IPR018022">
    <property type="entry name" value="IPT"/>
</dbReference>
<feature type="region of interest" description="Interaction with substrate tRNA" evidence="10">
    <location>
        <begin position="160"/>
        <end position="164"/>
    </location>
</feature>
<comment type="similarity">
    <text evidence="3 10 13">Belongs to the IPP transferase family.</text>
</comment>
<keyword evidence="6 10" id="KW-0547">Nucleotide-binding</keyword>
<dbReference type="OrthoDB" id="9776390at2"/>
<feature type="site" description="Interaction with substrate tRNA" evidence="10">
    <location>
        <position position="102"/>
    </location>
</feature>
<dbReference type="PANTHER" id="PTHR11088">
    <property type="entry name" value="TRNA DIMETHYLALLYLTRANSFERASE"/>
    <property type="match status" value="1"/>
</dbReference>
<keyword evidence="8 10" id="KW-0460">Magnesium</keyword>
<keyword evidence="4 10" id="KW-0808">Transferase</keyword>
<name>A0A087LWF9_9HYPH</name>
<comment type="catalytic activity">
    <reaction evidence="9 10 11">
        <text>adenosine(37) in tRNA + dimethylallyl diphosphate = N(6)-dimethylallyladenosine(37) in tRNA + diphosphate</text>
        <dbReference type="Rhea" id="RHEA:26482"/>
        <dbReference type="Rhea" id="RHEA-COMP:10162"/>
        <dbReference type="Rhea" id="RHEA-COMP:10375"/>
        <dbReference type="ChEBI" id="CHEBI:33019"/>
        <dbReference type="ChEBI" id="CHEBI:57623"/>
        <dbReference type="ChEBI" id="CHEBI:74411"/>
        <dbReference type="ChEBI" id="CHEBI:74415"/>
        <dbReference type="EC" id="2.5.1.75"/>
    </reaction>
</comment>
<reference evidence="14 15" key="1">
    <citation type="submission" date="2014-08" db="EMBL/GenBank/DDBJ databases">
        <authorList>
            <person name="Hassan Y.I."/>
            <person name="Lepp D."/>
            <person name="Zhou T."/>
        </authorList>
    </citation>
    <scope>NUCLEOTIDE SEQUENCE [LARGE SCALE GENOMIC DNA]</scope>
    <source>
        <strain evidence="14 15">IFO13584</strain>
    </source>
</reference>
<evidence type="ECO:0000256" key="12">
    <source>
        <dbReference type="RuleBase" id="RU003784"/>
    </source>
</evidence>
<evidence type="ECO:0000256" key="9">
    <source>
        <dbReference type="ARBA" id="ARBA00049563"/>
    </source>
</evidence>
<dbReference type="STRING" id="46914.JP75_23450"/>
<protein>
    <recommendedName>
        <fullName evidence="10">tRNA dimethylallyltransferase</fullName>
        <ecNumber evidence="10">2.5.1.75</ecNumber>
    </recommendedName>
    <alternativeName>
        <fullName evidence="10">Dimethylallyl diphosphate:tRNA dimethylallyltransferase</fullName>
        <shortName evidence="10">DMAPP:tRNA dimethylallyltransferase</shortName>
        <shortName evidence="10">DMATase</shortName>
    </alternativeName>
    <alternativeName>
        <fullName evidence="10">Isopentenyl-diphosphate:tRNA isopentenyltransferase</fullName>
        <shortName evidence="10">IPP transferase</shortName>
        <shortName evidence="10">IPPT</shortName>
        <shortName evidence="10">IPTase</shortName>
    </alternativeName>
</protein>
<evidence type="ECO:0000256" key="2">
    <source>
        <dbReference type="ARBA" id="ARBA00003213"/>
    </source>
</evidence>
<evidence type="ECO:0000256" key="13">
    <source>
        <dbReference type="RuleBase" id="RU003785"/>
    </source>
</evidence>
<feature type="binding site" evidence="10">
    <location>
        <begin position="12"/>
        <end position="19"/>
    </location>
    <ligand>
        <name>ATP</name>
        <dbReference type="ChEBI" id="CHEBI:30616"/>
    </ligand>
</feature>
<organism evidence="14 15">
    <name type="scientific">Devosia riboflavina</name>
    <dbReference type="NCBI Taxonomy" id="46914"/>
    <lineage>
        <taxon>Bacteria</taxon>
        <taxon>Pseudomonadati</taxon>
        <taxon>Pseudomonadota</taxon>
        <taxon>Alphaproteobacteria</taxon>
        <taxon>Hyphomicrobiales</taxon>
        <taxon>Devosiaceae</taxon>
        <taxon>Devosia</taxon>
    </lineage>
</organism>
<dbReference type="Proteomes" id="UP000028981">
    <property type="component" value="Unassembled WGS sequence"/>
</dbReference>
<dbReference type="RefSeq" id="WP_035087188.1">
    <property type="nucleotide sequence ID" value="NZ_JQGC01000033.1"/>
</dbReference>
<keyword evidence="15" id="KW-1185">Reference proteome</keyword>
<dbReference type="GO" id="GO:0006400">
    <property type="term" value="P:tRNA modification"/>
    <property type="evidence" value="ECO:0007669"/>
    <property type="project" value="TreeGrafter"/>
</dbReference>
<evidence type="ECO:0000256" key="4">
    <source>
        <dbReference type="ARBA" id="ARBA00022679"/>
    </source>
</evidence>
<comment type="subunit">
    <text evidence="10">Monomer.</text>
</comment>
<evidence type="ECO:0000256" key="10">
    <source>
        <dbReference type="HAMAP-Rule" id="MF_00185"/>
    </source>
</evidence>
<dbReference type="Gene3D" id="1.10.20.140">
    <property type="match status" value="1"/>
</dbReference>
<evidence type="ECO:0000256" key="1">
    <source>
        <dbReference type="ARBA" id="ARBA00001946"/>
    </source>
</evidence>
<dbReference type="EC" id="2.5.1.75" evidence="10"/>
<dbReference type="SUPFAM" id="SSF52540">
    <property type="entry name" value="P-loop containing nucleoside triphosphate hydrolases"/>
    <property type="match status" value="2"/>
</dbReference>
<dbReference type="HAMAP" id="MF_00185">
    <property type="entry name" value="IPP_trans"/>
    <property type="match status" value="1"/>
</dbReference>
<gene>
    <name evidence="10" type="primary">miaA</name>
    <name evidence="14" type="ORF">JP75_23450</name>
</gene>
<dbReference type="InterPro" id="IPR027417">
    <property type="entry name" value="P-loop_NTPase"/>
</dbReference>
<evidence type="ECO:0000256" key="8">
    <source>
        <dbReference type="ARBA" id="ARBA00022842"/>
    </source>
</evidence>
<evidence type="ECO:0000313" key="15">
    <source>
        <dbReference type="Proteomes" id="UP000028981"/>
    </source>
</evidence>
<evidence type="ECO:0000256" key="5">
    <source>
        <dbReference type="ARBA" id="ARBA00022694"/>
    </source>
</evidence>
<dbReference type="InterPro" id="IPR039657">
    <property type="entry name" value="Dimethylallyltransferase"/>
</dbReference>
<feature type="site" description="Interaction with substrate tRNA" evidence="10">
    <location>
        <position position="129"/>
    </location>
</feature>
<dbReference type="GO" id="GO:0052381">
    <property type="term" value="F:tRNA dimethylallyltransferase activity"/>
    <property type="evidence" value="ECO:0007669"/>
    <property type="project" value="UniProtKB-UniRule"/>
</dbReference>
<evidence type="ECO:0000256" key="7">
    <source>
        <dbReference type="ARBA" id="ARBA00022840"/>
    </source>
</evidence>
<comment type="function">
    <text evidence="2 10 12">Catalyzes the transfer of a dimethylallyl group onto the adenine at position 37 in tRNAs that read codons beginning with uridine, leading to the formation of N6-(dimethylallyl)adenosine (i(6)A).</text>
</comment>
<keyword evidence="7 10" id="KW-0067">ATP-binding</keyword>
<proteinExistence type="inferred from homology"/>
<evidence type="ECO:0000256" key="11">
    <source>
        <dbReference type="RuleBase" id="RU003783"/>
    </source>
</evidence>
<dbReference type="Gene3D" id="3.40.50.300">
    <property type="entry name" value="P-loop containing nucleotide triphosphate hydrolases"/>
    <property type="match status" value="1"/>
</dbReference>
<dbReference type="EMBL" id="JQGC01000033">
    <property type="protein sequence ID" value="KFL28962.1"/>
    <property type="molecule type" value="Genomic_DNA"/>
</dbReference>
<feature type="binding site" evidence="10">
    <location>
        <begin position="14"/>
        <end position="19"/>
    </location>
    <ligand>
        <name>substrate</name>
    </ligand>
</feature>
<dbReference type="AlphaFoldDB" id="A0A087LWF9"/>
<dbReference type="NCBIfam" id="TIGR00174">
    <property type="entry name" value="miaA"/>
    <property type="match status" value="1"/>
</dbReference>
<keyword evidence="5 10" id="KW-0819">tRNA processing</keyword>
<comment type="caution">
    <text evidence="10">Lacks conserved residue(s) required for the propagation of feature annotation.</text>
</comment>
<evidence type="ECO:0000256" key="3">
    <source>
        <dbReference type="ARBA" id="ARBA00005842"/>
    </source>
</evidence>
<evidence type="ECO:0000256" key="6">
    <source>
        <dbReference type="ARBA" id="ARBA00022741"/>
    </source>
</evidence>
<comment type="cofactor">
    <cofactor evidence="1 10">
        <name>Mg(2+)</name>
        <dbReference type="ChEBI" id="CHEBI:18420"/>
    </cofactor>
</comment>
<evidence type="ECO:0000313" key="14">
    <source>
        <dbReference type="EMBL" id="KFL28962.1"/>
    </source>
</evidence>
<sequence length="298" mass="33016">MTRQRSAVLIAGPTASGKSSMALARARASGGVIVNTDAMQVYDTLRIVTARPSIEEEALAEHRLYGTVPASQRFSTGQWLEAVRKIVAEIDPSREVIFVGGTGLYFEALTNGFADVPEISQELTLQVQREIEDLDETDRMALLLQEDPETARRLKVADPQRVTRALAVKRATGKPLSAFQDNPQSGLLNDWSIERFVLSPDRDVLRARIALRFEAMFASGAVDEVEALRAQNLDPSLPVMKAIGVREIGDWLDGVETRDEAITLAIIATHQYAKRQRTWFRNRMGDWPRLGLEGSALS</sequence>
<dbReference type="PANTHER" id="PTHR11088:SF60">
    <property type="entry name" value="TRNA DIMETHYLALLYLTRANSFERASE"/>
    <property type="match status" value="1"/>
</dbReference>
<accession>A0A087LWF9</accession>
<dbReference type="GO" id="GO:0005524">
    <property type="term" value="F:ATP binding"/>
    <property type="evidence" value="ECO:0007669"/>
    <property type="project" value="UniProtKB-UniRule"/>
</dbReference>
<comment type="caution">
    <text evidence="14">The sequence shown here is derived from an EMBL/GenBank/DDBJ whole genome shotgun (WGS) entry which is preliminary data.</text>
</comment>